<feature type="transmembrane region" description="Helical" evidence="8">
    <location>
        <begin position="31"/>
        <end position="52"/>
    </location>
</feature>
<evidence type="ECO:0000256" key="8">
    <source>
        <dbReference type="SAM" id="Phobius"/>
    </source>
</evidence>
<proteinExistence type="predicted"/>
<dbReference type="PANTHER" id="PTHR32243">
    <property type="entry name" value="MALTOSE TRANSPORT SYSTEM PERMEASE-RELATED"/>
    <property type="match status" value="1"/>
</dbReference>
<evidence type="ECO:0000256" key="5">
    <source>
        <dbReference type="ARBA" id="ARBA00022692"/>
    </source>
</evidence>
<dbReference type="Proteomes" id="UP001595871">
    <property type="component" value="Unassembled WGS sequence"/>
</dbReference>
<keyword evidence="2" id="KW-0813">Transport</keyword>
<sequence>CKPSSPCIWPAQRDDEKGSLNGFISSFNIDWGSMSAAAVLTILPTLVLFAFASRHIVQGLTAGAVKG</sequence>
<organism evidence="9 10">
    <name type="scientific">Streptomyces flavovirens</name>
    <dbReference type="NCBI Taxonomy" id="52258"/>
    <lineage>
        <taxon>Bacteria</taxon>
        <taxon>Bacillati</taxon>
        <taxon>Actinomycetota</taxon>
        <taxon>Actinomycetes</taxon>
        <taxon>Kitasatosporales</taxon>
        <taxon>Streptomycetaceae</taxon>
        <taxon>Streptomyces</taxon>
    </lineage>
</organism>
<evidence type="ECO:0000256" key="2">
    <source>
        <dbReference type="ARBA" id="ARBA00022448"/>
    </source>
</evidence>
<keyword evidence="3" id="KW-1003">Cell membrane</keyword>
<accession>A0ABV8NDY8</accession>
<reference evidence="10" key="1">
    <citation type="journal article" date="2019" name="Int. J. Syst. Evol. Microbiol.">
        <title>The Global Catalogue of Microorganisms (GCM) 10K type strain sequencing project: providing services to taxonomists for standard genome sequencing and annotation.</title>
        <authorList>
            <consortium name="The Broad Institute Genomics Platform"/>
            <consortium name="The Broad Institute Genome Sequencing Center for Infectious Disease"/>
            <person name="Wu L."/>
            <person name="Ma J."/>
        </authorList>
    </citation>
    <scope>NUCLEOTIDE SEQUENCE [LARGE SCALE GENOMIC DNA]</scope>
    <source>
        <strain evidence="10">CCM 3243</strain>
    </source>
</reference>
<evidence type="ECO:0000256" key="7">
    <source>
        <dbReference type="ARBA" id="ARBA00023136"/>
    </source>
</evidence>
<feature type="non-terminal residue" evidence="9">
    <location>
        <position position="1"/>
    </location>
</feature>
<evidence type="ECO:0000256" key="3">
    <source>
        <dbReference type="ARBA" id="ARBA00022475"/>
    </source>
</evidence>
<keyword evidence="6 8" id="KW-1133">Transmembrane helix</keyword>
<evidence type="ECO:0000256" key="4">
    <source>
        <dbReference type="ARBA" id="ARBA00022597"/>
    </source>
</evidence>
<keyword evidence="10" id="KW-1185">Reference proteome</keyword>
<evidence type="ECO:0000313" key="10">
    <source>
        <dbReference type="Proteomes" id="UP001595871"/>
    </source>
</evidence>
<evidence type="ECO:0008006" key="11">
    <source>
        <dbReference type="Google" id="ProtNLM"/>
    </source>
</evidence>
<evidence type="ECO:0000256" key="6">
    <source>
        <dbReference type="ARBA" id="ARBA00022989"/>
    </source>
</evidence>
<comment type="caution">
    <text evidence="9">The sequence shown here is derived from an EMBL/GenBank/DDBJ whole genome shotgun (WGS) entry which is preliminary data.</text>
</comment>
<gene>
    <name evidence="9" type="ORF">ACFO3R_32170</name>
</gene>
<dbReference type="PANTHER" id="PTHR32243:SF50">
    <property type="entry name" value="MALTOSE_MALTODEXTRIN TRANSPORT SYSTEM PERMEASE PROTEIN MALG"/>
    <property type="match status" value="1"/>
</dbReference>
<dbReference type="InterPro" id="IPR035906">
    <property type="entry name" value="MetI-like_sf"/>
</dbReference>
<dbReference type="EMBL" id="JBHSCF010000063">
    <property type="protein sequence ID" value="MFC4191001.1"/>
    <property type="molecule type" value="Genomic_DNA"/>
</dbReference>
<comment type="subcellular location">
    <subcellularLocation>
        <location evidence="1">Cell membrane</location>
        <topology evidence="1">Multi-pass membrane protein</topology>
    </subcellularLocation>
</comment>
<keyword evidence="5 8" id="KW-0812">Transmembrane</keyword>
<keyword evidence="7 8" id="KW-0472">Membrane</keyword>
<dbReference type="SUPFAM" id="SSF161098">
    <property type="entry name" value="MetI-like"/>
    <property type="match status" value="1"/>
</dbReference>
<keyword evidence="4" id="KW-0762">Sugar transport</keyword>
<name>A0ABV8NDY8_9ACTN</name>
<evidence type="ECO:0000256" key="1">
    <source>
        <dbReference type="ARBA" id="ARBA00004651"/>
    </source>
</evidence>
<dbReference type="InterPro" id="IPR050901">
    <property type="entry name" value="BP-dep_ABC_trans_perm"/>
</dbReference>
<evidence type="ECO:0000313" key="9">
    <source>
        <dbReference type="EMBL" id="MFC4191001.1"/>
    </source>
</evidence>
<protein>
    <recommendedName>
        <fullName evidence="11">Carbohydrate ABC transporter permease</fullName>
    </recommendedName>
</protein>